<keyword evidence="2" id="KW-1185">Reference proteome</keyword>
<name>A0A8J2HJS9_COTCN</name>
<evidence type="ECO:0000313" key="2">
    <source>
        <dbReference type="Proteomes" id="UP000786811"/>
    </source>
</evidence>
<dbReference type="Proteomes" id="UP000786811">
    <property type="component" value="Unassembled WGS sequence"/>
</dbReference>
<dbReference type="AlphaFoldDB" id="A0A8J2HJS9"/>
<protein>
    <submittedName>
        <fullName evidence="1">Uncharacterized protein</fullName>
    </submittedName>
</protein>
<evidence type="ECO:0000313" key="1">
    <source>
        <dbReference type="EMBL" id="CAG5101300.1"/>
    </source>
</evidence>
<proteinExistence type="predicted"/>
<reference evidence="1" key="1">
    <citation type="submission" date="2021-04" db="EMBL/GenBank/DDBJ databases">
        <authorList>
            <person name="Chebbi M.A.C M."/>
        </authorList>
    </citation>
    <scope>NUCLEOTIDE SEQUENCE</scope>
</reference>
<accession>A0A8J2HJS9</accession>
<comment type="caution">
    <text evidence="1">The sequence shown here is derived from an EMBL/GenBank/DDBJ whole genome shotgun (WGS) entry which is preliminary data.</text>
</comment>
<sequence length="157" mass="18272">MDNIRQSSTVSRVINNFSENPPDILDCYKDKWSWSKVKMSIGKFFDKFKSVNEYDQVKLRNDNKSQTSPSSIEKMIIQERLARDYQRELKRLCERNFCQIKMQDPCEICCCTPCEMPKEDPCHGVSRTTRPPKCQCGRAVVKEKGCCDACENALKRI</sequence>
<organism evidence="1 2">
    <name type="scientific">Cotesia congregata</name>
    <name type="common">Parasitoid wasp</name>
    <name type="synonym">Apanteles congregatus</name>
    <dbReference type="NCBI Taxonomy" id="51543"/>
    <lineage>
        <taxon>Eukaryota</taxon>
        <taxon>Metazoa</taxon>
        <taxon>Ecdysozoa</taxon>
        <taxon>Arthropoda</taxon>
        <taxon>Hexapoda</taxon>
        <taxon>Insecta</taxon>
        <taxon>Pterygota</taxon>
        <taxon>Neoptera</taxon>
        <taxon>Endopterygota</taxon>
        <taxon>Hymenoptera</taxon>
        <taxon>Apocrita</taxon>
        <taxon>Ichneumonoidea</taxon>
        <taxon>Braconidae</taxon>
        <taxon>Microgastrinae</taxon>
        <taxon>Cotesia</taxon>
    </lineage>
</organism>
<dbReference type="OrthoDB" id="7643423at2759"/>
<dbReference type="EMBL" id="CAJNRD030001122">
    <property type="protein sequence ID" value="CAG5101300.1"/>
    <property type="molecule type" value="Genomic_DNA"/>
</dbReference>
<gene>
    <name evidence="1" type="ORF">HICCMSTLAB_LOCUS10373</name>
</gene>